<dbReference type="InterPro" id="IPR009081">
    <property type="entry name" value="PP-bd_ACP"/>
</dbReference>
<dbReference type="Pfam" id="PF00668">
    <property type="entry name" value="Condensation"/>
    <property type="match status" value="2"/>
</dbReference>
<dbReference type="InterPro" id="IPR036736">
    <property type="entry name" value="ACP-like_sf"/>
</dbReference>
<dbReference type="SUPFAM" id="SSF47336">
    <property type="entry name" value="ACP-like"/>
    <property type="match status" value="3"/>
</dbReference>
<dbReference type="Pfam" id="PF00501">
    <property type="entry name" value="AMP-binding"/>
    <property type="match status" value="1"/>
</dbReference>
<evidence type="ECO:0000313" key="6">
    <source>
        <dbReference type="EMBL" id="RXR08278.1"/>
    </source>
</evidence>
<dbReference type="Gene3D" id="1.10.1200.10">
    <property type="entry name" value="ACP-like"/>
    <property type="match status" value="3"/>
</dbReference>
<dbReference type="PROSITE" id="PS00455">
    <property type="entry name" value="AMP_BINDING"/>
    <property type="match status" value="1"/>
</dbReference>
<dbReference type="SMART" id="SM00824">
    <property type="entry name" value="PKS_TE"/>
    <property type="match status" value="1"/>
</dbReference>
<reference evidence="6 7" key="1">
    <citation type="submission" date="2019-01" db="EMBL/GenBank/DDBJ databases">
        <title>Pseudoxanthomonas composti sp. nov., isolated from compost.</title>
        <authorList>
            <person name="Yang G."/>
        </authorList>
    </citation>
    <scope>NUCLEOTIDE SEQUENCE [LARGE SCALE GENOMIC DNA]</scope>
    <source>
        <strain evidence="6 7">GSS15</strain>
    </source>
</reference>
<dbReference type="InterPro" id="IPR006162">
    <property type="entry name" value="Ppantetheine_attach_site"/>
</dbReference>
<feature type="domain" description="Carrier" evidence="5">
    <location>
        <begin position="1671"/>
        <end position="1746"/>
    </location>
</feature>
<dbReference type="InterPro" id="IPR001242">
    <property type="entry name" value="Condensation_dom"/>
</dbReference>
<dbReference type="InterPro" id="IPR010071">
    <property type="entry name" value="AA_adenyl_dom"/>
</dbReference>
<dbReference type="CDD" id="cd19531">
    <property type="entry name" value="LCL_NRPS-like"/>
    <property type="match status" value="2"/>
</dbReference>
<evidence type="ECO:0000256" key="4">
    <source>
        <dbReference type="SAM" id="MobiDB-lite"/>
    </source>
</evidence>
<dbReference type="InterPro" id="IPR020806">
    <property type="entry name" value="PKS_PP-bd"/>
</dbReference>
<dbReference type="Gene3D" id="2.30.38.10">
    <property type="entry name" value="Luciferase, Domain 3"/>
    <property type="match status" value="1"/>
</dbReference>
<dbReference type="SUPFAM" id="SSF52777">
    <property type="entry name" value="CoA-dependent acyltransferases"/>
    <property type="match status" value="4"/>
</dbReference>
<feature type="region of interest" description="Disordered" evidence="4">
    <location>
        <begin position="1"/>
        <end position="33"/>
    </location>
</feature>
<accession>A0A4V1N1H1</accession>
<dbReference type="GO" id="GO:0043041">
    <property type="term" value="P:amino acid activation for nonribosomal peptide biosynthetic process"/>
    <property type="evidence" value="ECO:0007669"/>
    <property type="project" value="TreeGrafter"/>
</dbReference>
<dbReference type="PANTHER" id="PTHR45527">
    <property type="entry name" value="NONRIBOSOMAL PEPTIDE SYNTHETASE"/>
    <property type="match status" value="1"/>
</dbReference>
<dbReference type="InterPro" id="IPR000873">
    <property type="entry name" value="AMP-dep_synth/lig_dom"/>
</dbReference>
<keyword evidence="7" id="KW-1185">Reference proteome</keyword>
<dbReference type="FunFam" id="3.40.50.12780:FF:000012">
    <property type="entry name" value="Non-ribosomal peptide synthetase"/>
    <property type="match status" value="1"/>
</dbReference>
<evidence type="ECO:0000256" key="3">
    <source>
        <dbReference type="ARBA" id="ARBA00022553"/>
    </source>
</evidence>
<dbReference type="InterPro" id="IPR020802">
    <property type="entry name" value="TesA-like"/>
</dbReference>
<evidence type="ECO:0000256" key="1">
    <source>
        <dbReference type="ARBA" id="ARBA00001957"/>
    </source>
</evidence>
<name>A0A4V1N1H1_9GAMM</name>
<gene>
    <name evidence="6" type="ORF">EPA99_00110</name>
</gene>
<dbReference type="InterPro" id="IPR023213">
    <property type="entry name" value="CAT-like_dom_sf"/>
</dbReference>
<dbReference type="GO" id="GO:0003824">
    <property type="term" value="F:catalytic activity"/>
    <property type="evidence" value="ECO:0007669"/>
    <property type="project" value="InterPro"/>
</dbReference>
<dbReference type="Proteomes" id="UP000289784">
    <property type="component" value="Unassembled WGS sequence"/>
</dbReference>
<dbReference type="Pfam" id="PF00550">
    <property type="entry name" value="PP-binding"/>
    <property type="match status" value="3"/>
</dbReference>
<dbReference type="PROSITE" id="PS50075">
    <property type="entry name" value="CARRIER"/>
    <property type="match status" value="3"/>
</dbReference>
<dbReference type="FunFam" id="3.30.300.30:FF:000010">
    <property type="entry name" value="Enterobactin synthetase component F"/>
    <property type="match status" value="1"/>
</dbReference>
<dbReference type="InterPro" id="IPR029058">
    <property type="entry name" value="AB_hydrolase_fold"/>
</dbReference>
<comment type="caution">
    <text evidence="6">The sequence shown here is derived from an EMBL/GenBank/DDBJ whole genome shotgun (WGS) entry which is preliminary data.</text>
</comment>
<dbReference type="Pfam" id="PF13193">
    <property type="entry name" value="AMP-binding_C"/>
    <property type="match status" value="1"/>
</dbReference>
<evidence type="ECO:0000256" key="2">
    <source>
        <dbReference type="ARBA" id="ARBA00022450"/>
    </source>
</evidence>
<dbReference type="Pfam" id="PF00975">
    <property type="entry name" value="Thioesterase"/>
    <property type="match status" value="2"/>
</dbReference>
<dbReference type="GO" id="GO:0044550">
    <property type="term" value="P:secondary metabolite biosynthetic process"/>
    <property type="evidence" value="ECO:0007669"/>
    <property type="project" value="UniProtKB-ARBA"/>
</dbReference>
<dbReference type="PANTHER" id="PTHR45527:SF1">
    <property type="entry name" value="FATTY ACID SYNTHASE"/>
    <property type="match status" value="1"/>
</dbReference>
<protein>
    <submittedName>
        <fullName evidence="6">Non-ribosomal peptide synthetase</fullName>
    </submittedName>
</protein>
<dbReference type="InterPro" id="IPR001031">
    <property type="entry name" value="Thioesterase"/>
</dbReference>
<dbReference type="Gene3D" id="3.30.300.30">
    <property type="match status" value="1"/>
</dbReference>
<dbReference type="SMART" id="SM00823">
    <property type="entry name" value="PKS_PP"/>
    <property type="match status" value="3"/>
</dbReference>
<dbReference type="SUPFAM" id="SSF53474">
    <property type="entry name" value="alpha/beta-Hydrolases"/>
    <property type="match status" value="2"/>
</dbReference>
<feature type="region of interest" description="Disordered" evidence="4">
    <location>
        <begin position="2258"/>
        <end position="2280"/>
    </location>
</feature>
<feature type="domain" description="Carrier" evidence="5">
    <location>
        <begin position="1039"/>
        <end position="1114"/>
    </location>
</feature>
<dbReference type="NCBIfam" id="TIGR01733">
    <property type="entry name" value="AA-adenyl-dom"/>
    <property type="match status" value="1"/>
</dbReference>
<dbReference type="SUPFAM" id="SSF56801">
    <property type="entry name" value="Acetyl-CoA synthetase-like"/>
    <property type="match status" value="1"/>
</dbReference>
<dbReference type="PROSITE" id="PS00012">
    <property type="entry name" value="PHOSPHOPANTETHEINE"/>
    <property type="match status" value="1"/>
</dbReference>
<dbReference type="InterPro" id="IPR045851">
    <property type="entry name" value="AMP-bd_C_sf"/>
</dbReference>
<dbReference type="GO" id="GO:0005829">
    <property type="term" value="C:cytosol"/>
    <property type="evidence" value="ECO:0007669"/>
    <property type="project" value="TreeGrafter"/>
</dbReference>
<dbReference type="Gene3D" id="3.30.559.10">
    <property type="entry name" value="Chloramphenicol acetyltransferase-like domain"/>
    <property type="match status" value="2"/>
</dbReference>
<dbReference type="Gene3D" id="3.40.50.1820">
    <property type="entry name" value="alpha/beta hydrolase"/>
    <property type="match status" value="2"/>
</dbReference>
<dbReference type="CDD" id="cd12116">
    <property type="entry name" value="A_NRPS_Ta1_like"/>
    <property type="match status" value="1"/>
</dbReference>
<feature type="domain" description="Carrier" evidence="5">
    <location>
        <begin position="2049"/>
        <end position="2125"/>
    </location>
</feature>
<dbReference type="Gene3D" id="3.40.50.980">
    <property type="match status" value="2"/>
</dbReference>
<dbReference type="InterPro" id="IPR020845">
    <property type="entry name" value="AMP-binding_CS"/>
</dbReference>
<sequence>MRSARRCRGPGWASIPTADPAGMCRTRPSPAATSRWAAEVEKASPDMAPRRVDYDPFAQGALSRVVPTTEPQRELWLATRLEAEATLAYNESVALQLDGALDADALAAALGDVVRAHDALRAGIGPDGESFWVPERSSFVLQRLDLSALSPQAQAAAVNERRRAGVQTPFVLEQGELFRAELLGLSPGSHLLLMHAHHIVCDGWSWWVMVRELGQAYAWHSTRSGAPLEPAEGYADHALALAAQPDGPQAQADARYWAARFADAVPVLDLPLDRPRPARRTFASAREDLLLDAALLGAVRKAGARRGASLFATLLAGFSTLLSRISGERDVVIGIPAAGQSFDGHERLVGHCVNLLPLRFDVDPALPFAHALDAAQTTLLDALEHGRHTFGTLLKTLQVPRDPARLPLVSVMFNIDQSLDLPKLGFTGLQGSFTTNPRTHENFELSVNAVQVDGGLRLECQYNTDLFEAATVHHWLAAYGTLLAAAAAEPTCALGKLPLMSAAHKAELEALQPEATALEVPATMHGAYELQAARTPLAIAVHSGQDALSYAQLEAQANRIARFLLAEGIGKGDLVGLALERGPQMLAALLGILKSGAGYVPLDPYFPSSRLAYMVQDARLAALLTQQSLLERFANAPARLLVLEAQAERIAAMDPGAVVPAAPIAPDDVAYVIYTSGSTGQPKGVCVPHGAVANFLASMAREPGLEAHDVLVAVTTLSFDIAVLELMLPLSVGASVVLADRATAMDGMALAALLTRHGATVMQATPSTWRMLVEVEWRGHPDFRALCGGEPLPSDLATALLARCGALWNLYGPTETTVWSTCARVVAATDGGAPDIHIGRPIANTQVWVLDANGLPCPLGVPGELCIGGQGVTLGYLHRPELTAERFIADTLGGGARLYRTGDRGRWRADGQLEHLGRLDFQVKLRGYRIELGEIESQLAACAGVARAVCMVREDRADDPRLVAYVVPEAGLALDEAELRARLRGVLPEYMVPQHLVLLAAIPLLPNGKIDRKALPAPQLAAPRPAAAGRDSVASASPDSDDPLQAQVQATMARVLGRAALAADEHFFEVGGHSLLAARLVAELTRLQGTPVPLRCVFEAPTARRLTAALRALSLDEAQARVRPITPREDRRHAPLTPMQQRLWIYEQVEPGTVAYNTPSAHRLRGPMNLLAFQAAFDEMVRRQPSLRTVIVQAGEDARQRALDHVPSQLLPPTDLSELPEGERDAALQAQMEQMTATPFVLDGQWPLFRARLFRLGQDDHVLYFMTHHLIWDGWSFDVFYSEMAALYEAFSKGQPSPLPPLEVDYGDYAQWHQQAGSAQAQAALTYWTRHLSGGLEPLRLPEDRIRPKHASGQGATEWVQVDRSTADALRRVGNATGATLFMTLLAAYFVLLHRLGGQQQLVVGLPVRNRAEEALERIMGFFVNVLPLKLRVDPALPFDAFVAQVRQAVVEAFAWQEVPFEALVRALRLPRDLSRSPVYQALFSFQDVRARQTRWGALEHEHLLTFQKGMHTDIGLWFLEHEHGLSGALGYSTDILSEANAALINQRFVTLLKAIADNPAVAVGEVDLRCDKERAWLAQWTAAGLGGDVRDALGQPCPVGVAGQLWAVPRDASDGQAVPTGMHARLRLNGQLEQLGALPEPTAQILQADPATAAADDRTDLAPRRPAEIEAGTPLERRIGTIMAEVLGLPAVGLDEDFFELGGYSLLAVKLFHRITRQTGVNLPLATLFNAPSVRGLAQAYRAAGAVDEVSQPGAVVAVAGPWAPLVSMQPGSPAASPLFLVHAVGGNVLSYKGLVDALPAALPVYGLQALGLDGKTAPLRSVREMARLYAQEIRRVQPRGPYHLAGWSMGGVIAYEIGRQLHRDGEQVAFVGLVDSLATLQADMRGVEQAMQPGVGRVWSRLRLRMDSRASWLDGAWSWLRDGVHRRQRHTRAALYRVLGRELPHALRYTLVEGAHYQAYLRHTPEPTDLPLVLFRASKQRDARPGLGWEAMSPRLKVVDLSGSHAALLQSPDLPDALTAELVGVGAMPALASQAADALYAPTPAEAPATQLERFIARTMSHVLEDTPSVGRHEDFFGLGGHSLPAVKLFHQINQRTGVNLPLATLLSAPTVQGLAQAYRDAGAVDEADPVPQDDPWAPLVPMRAGTPGQPALFFVHAVGGNVLNYKPLAEVLPPGRAIYGLQAVGLDGKTPPLRRIESMARRYLLEIRRVQPAGPYLLAGGSMGGAIAYEIACQLQQAGEQVAFLGLFDTLASLEPDTAHDPTGPEGPGQPAQAPSRRQRAGGLWRWLGEGLRSRSVRAYASVCRHLQIALPHSLRYAYVEAAHYEAYLRYRPQPMDVPIVLFRASEQGDPRPSLGWDAMSPRVEVVSIRGRHATLMESPELPAALARALSGSASRPAMTAAAEPSQRDAAADGAGFGARAGAIGGRAMRLLCYLWPLAGSSFL</sequence>
<keyword evidence="3" id="KW-0597">Phosphoprotein</keyword>
<proteinExistence type="predicted"/>
<dbReference type="Gene3D" id="3.30.559.30">
    <property type="entry name" value="Nonribosomal peptide synthetase, condensation domain"/>
    <property type="match status" value="2"/>
</dbReference>
<dbReference type="GO" id="GO:0031177">
    <property type="term" value="F:phosphopantetheine binding"/>
    <property type="evidence" value="ECO:0007669"/>
    <property type="project" value="InterPro"/>
</dbReference>
<evidence type="ECO:0000313" key="7">
    <source>
        <dbReference type="Proteomes" id="UP000289784"/>
    </source>
</evidence>
<dbReference type="InterPro" id="IPR025110">
    <property type="entry name" value="AMP-bd_C"/>
</dbReference>
<dbReference type="EMBL" id="SAWZ01000001">
    <property type="protein sequence ID" value="RXR08278.1"/>
    <property type="molecule type" value="Genomic_DNA"/>
</dbReference>
<evidence type="ECO:0000259" key="5">
    <source>
        <dbReference type="PROSITE" id="PS50075"/>
    </source>
</evidence>
<keyword evidence="2" id="KW-0596">Phosphopantetheine</keyword>
<dbReference type="FunFam" id="3.40.50.980:FF:000001">
    <property type="entry name" value="Non-ribosomal peptide synthetase"/>
    <property type="match status" value="1"/>
</dbReference>
<comment type="cofactor">
    <cofactor evidence="1">
        <name>pantetheine 4'-phosphate</name>
        <dbReference type="ChEBI" id="CHEBI:47942"/>
    </cofactor>
</comment>
<organism evidence="6 7">
    <name type="scientific">Pseudoxanthomonas composti</name>
    <dbReference type="NCBI Taxonomy" id="2137479"/>
    <lineage>
        <taxon>Bacteria</taxon>
        <taxon>Pseudomonadati</taxon>
        <taxon>Pseudomonadota</taxon>
        <taxon>Gammaproteobacteria</taxon>
        <taxon>Lysobacterales</taxon>
        <taxon>Lysobacteraceae</taxon>
        <taxon>Pseudoxanthomonas</taxon>
    </lineage>
</organism>
<dbReference type="OrthoDB" id="9030879at2"/>